<keyword evidence="3" id="KW-0285">Flavoprotein</keyword>
<keyword evidence="8" id="KW-1185">Reference proteome</keyword>
<dbReference type="SUPFAM" id="SSF51971">
    <property type="entry name" value="Nucleotide-binding domain"/>
    <property type="match status" value="1"/>
</dbReference>
<feature type="domain" description="FAD dependent oxidoreductase" evidence="6">
    <location>
        <begin position="7"/>
        <end position="350"/>
    </location>
</feature>
<dbReference type="Gene3D" id="3.40.50.720">
    <property type="entry name" value="NAD(P)-binding Rossmann-like Domain"/>
    <property type="match status" value="1"/>
</dbReference>
<sequence length="366" mass="39864">MSKEKEDIIVIGAGLTALMCALKAQLQNPNSQVHIIAQVLPGDPPPTAWTTGASRGYHGCVKMGFSNFEEMTISNLQELSDSQPSLYHRFQHMEYFAANEIAETRLLTVSEFQVLPLDQLPEGAKHGASFLSISFDPTKVANDILGRFLTAGGRMLRGTVRHIQEVIEAGTTAFEKATNSGEEVLRPPAAILVCVGLGARFIGGLEDTGVFPIRMQALKLRAPWIVTGQAYYNNETAPILSIVPLSNGDVLVSGEHVLNDWFGKPRRSATELLLEKAGQICPALIPHDADSKLGLRSLLVWEGCDIFAGRKNGPRLDIETFQIHGSLRRVPVIWCYGYGAAETQSFMGIAESAINLLQAAIEQARL</sequence>
<comment type="similarity">
    <text evidence="2">Belongs to the DAMOX/DASOX family.</text>
</comment>
<dbReference type="Proteomes" id="UP000521943">
    <property type="component" value="Unassembled WGS sequence"/>
</dbReference>
<dbReference type="InterPro" id="IPR023209">
    <property type="entry name" value="DAO"/>
</dbReference>
<dbReference type="GO" id="GO:0071949">
    <property type="term" value="F:FAD binding"/>
    <property type="evidence" value="ECO:0007669"/>
    <property type="project" value="InterPro"/>
</dbReference>
<organism evidence="7 8">
    <name type="scientific">Ephemerocybe angulata</name>
    <dbReference type="NCBI Taxonomy" id="980116"/>
    <lineage>
        <taxon>Eukaryota</taxon>
        <taxon>Fungi</taxon>
        <taxon>Dikarya</taxon>
        <taxon>Basidiomycota</taxon>
        <taxon>Agaricomycotina</taxon>
        <taxon>Agaricomycetes</taxon>
        <taxon>Agaricomycetidae</taxon>
        <taxon>Agaricales</taxon>
        <taxon>Agaricineae</taxon>
        <taxon>Psathyrellaceae</taxon>
        <taxon>Ephemerocybe</taxon>
    </lineage>
</organism>
<proteinExistence type="inferred from homology"/>
<name>A0A8H6HSV9_9AGAR</name>
<accession>A0A8H6HSV9</accession>
<protein>
    <submittedName>
        <fullName evidence="7">D-amino-acid oxidase</fullName>
    </submittedName>
</protein>
<dbReference type="EMBL" id="JACGCI010000051">
    <property type="protein sequence ID" value="KAF6751268.1"/>
    <property type="molecule type" value="Genomic_DNA"/>
</dbReference>
<evidence type="ECO:0000313" key="7">
    <source>
        <dbReference type="EMBL" id="KAF6751268.1"/>
    </source>
</evidence>
<dbReference type="AlphaFoldDB" id="A0A8H6HSV9"/>
<evidence type="ECO:0000256" key="1">
    <source>
        <dbReference type="ARBA" id="ARBA00001974"/>
    </source>
</evidence>
<evidence type="ECO:0000256" key="3">
    <source>
        <dbReference type="ARBA" id="ARBA00022630"/>
    </source>
</evidence>
<gene>
    <name evidence="7" type="ORF">DFP72DRAFT_1012559</name>
</gene>
<keyword evidence="5" id="KW-0560">Oxidoreductase</keyword>
<evidence type="ECO:0000256" key="4">
    <source>
        <dbReference type="ARBA" id="ARBA00022827"/>
    </source>
</evidence>
<dbReference type="Pfam" id="PF01266">
    <property type="entry name" value="DAO"/>
    <property type="match status" value="1"/>
</dbReference>
<evidence type="ECO:0000256" key="5">
    <source>
        <dbReference type="ARBA" id="ARBA00023002"/>
    </source>
</evidence>
<dbReference type="SUPFAM" id="SSF54373">
    <property type="entry name" value="FAD-linked reductases, C-terminal domain"/>
    <property type="match status" value="1"/>
</dbReference>
<dbReference type="OrthoDB" id="2015447at2759"/>
<evidence type="ECO:0000259" key="6">
    <source>
        <dbReference type="Pfam" id="PF01266"/>
    </source>
</evidence>
<dbReference type="GO" id="GO:0019478">
    <property type="term" value="P:D-amino acid catabolic process"/>
    <property type="evidence" value="ECO:0007669"/>
    <property type="project" value="TreeGrafter"/>
</dbReference>
<evidence type="ECO:0000256" key="2">
    <source>
        <dbReference type="ARBA" id="ARBA00006730"/>
    </source>
</evidence>
<keyword evidence="4" id="KW-0274">FAD</keyword>
<comment type="caution">
    <text evidence="7">The sequence shown here is derived from an EMBL/GenBank/DDBJ whole genome shotgun (WGS) entry which is preliminary data.</text>
</comment>
<dbReference type="InterPro" id="IPR006076">
    <property type="entry name" value="FAD-dep_OxRdtase"/>
</dbReference>
<dbReference type="PANTHER" id="PTHR11530">
    <property type="entry name" value="D-AMINO ACID OXIDASE"/>
    <property type="match status" value="1"/>
</dbReference>
<dbReference type="GO" id="GO:0005737">
    <property type="term" value="C:cytoplasm"/>
    <property type="evidence" value="ECO:0007669"/>
    <property type="project" value="TreeGrafter"/>
</dbReference>
<dbReference type="Gene3D" id="3.30.9.10">
    <property type="entry name" value="D-Amino Acid Oxidase, subunit A, domain 2"/>
    <property type="match status" value="1"/>
</dbReference>
<comment type="cofactor">
    <cofactor evidence="1">
        <name>FAD</name>
        <dbReference type="ChEBI" id="CHEBI:57692"/>
    </cofactor>
</comment>
<reference evidence="7 8" key="1">
    <citation type="submission" date="2020-07" db="EMBL/GenBank/DDBJ databases">
        <title>Comparative genomics of pyrophilous fungi reveals a link between fire events and developmental genes.</title>
        <authorList>
            <consortium name="DOE Joint Genome Institute"/>
            <person name="Steindorff A.S."/>
            <person name="Carver A."/>
            <person name="Calhoun S."/>
            <person name="Stillman K."/>
            <person name="Liu H."/>
            <person name="Lipzen A."/>
            <person name="Pangilinan J."/>
            <person name="Labutti K."/>
            <person name="Bruns T.D."/>
            <person name="Grigoriev I.V."/>
        </authorList>
    </citation>
    <scope>NUCLEOTIDE SEQUENCE [LARGE SCALE GENOMIC DNA]</scope>
    <source>
        <strain evidence="7 8">CBS 144469</strain>
    </source>
</reference>
<dbReference type="PANTHER" id="PTHR11530:SF11">
    <property type="entry name" value="D-ASPARTATE OXIDASE"/>
    <property type="match status" value="1"/>
</dbReference>
<dbReference type="GO" id="GO:0003884">
    <property type="term" value="F:D-amino-acid oxidase activity"/>
    <property type="evidence" value="ECO:0007669"/>
    <property type="project" value="InterPro"/>
</dbReference>
<evidence type="ECO:0000313" key="8">
    <source>
        <dbReference type="Proteomes" id="UP000521943"/>
    </source>
</evidence>